<organism evidence="1 3">
    <name type="scientific">Trichuris suis</name>
    <name type="common">pig whipworm</name>
    <dbReference type="NCBI Taxonomy" id="68888"/>
    <lineage>
        <taxon>Eukaryota</taxon>
        <taxon>Metazoa</taxon>
        <taxon>Ecdysozoa</taxon>
        <taxon>Nematoda</taxon>
        <taxon>Enoplea</taxon>
        <taxon>Dorylaimia</taxon>
        <taxon>Trichinellida</taxon>
        <taxon>Trichuridae</taxon>
        <taxon>Trichuris</taxon>
    </lineage>
</organism>
<dbReference type="EMBL" id="KL367587">
    <property type="protein sequence ID" value="KFD62829.1"/>
    <property type="molecule type" value="Genomic_DNA"/>
</dbReference>
<evidence type="ECO:0000313" key="2">
    <source>
        <dbReference type="EMBL" id="KFD62829.1"/>
    </source>
</evidence>
<evidence type="ECO:0000313" key="3">
    <source>
        <dbReference type="Proteomes" id="UP000030764"/>
    </source>
</evidence>
<evidence type="ECO:0000313" key="1">
    <source>
        <dbReference type="EMBL" id="KFD53604.1"/>
    </source>
</evidence>
<keyword evidence="3" id="KW-1185">Reference proteome</keyword>
<proteinExistence type="predicted"/>
<dbReference type="Proteomes" id="UP000030764">
    <property type="component" value="Unassembled WGS sequence"/>
</dbReference>
<dbReference type="EMBL" id="KL363215">
    <property type="protein sequence ID" value="KFD53604.1"/>
    <property type="molecule type" value="Genomic_DNA"/>
</dbReference>
<name>A0A085M8Q8_9BILA</name>
<dbReference type="Proteomes" id="UP000030758">
    <property type="component" value="Unassembled WGS sequence"/>
</dbReference>
<accession>A0A085M8Q8</accession>
<sequence length="115" mass="13512">MRIILVVPREQVDQKTAQETVSFIQVIKQPTLCRTFTSACARCLTEKSTKSPLVAWAPRLISLQHWLTFRQPMEAVMGQRGAWWDENRISRILPLQYMSFAFLENRDVIMSNRHY</sequence>
<protein>
    <submittedName>
        <fullName evidence="1">Uncharacterized protein</fullName>
    </submittedName>
</protein>
<gene>
    <name evidence="1" type="ORF">M513_05520</name>
    <name evidence="2" type="ORF">M514_05520</name>
</gene>
<reference evidence="1 3" key="1">
    <citation type="journal article" date="2014" name="Nat. Genet.">
        <title>Genome and transcriptome of the porcine whipworm Trichuris suis.</title>
        <authorList>
            <person name="Jex A.R."/>
            <person name="Nejsum P."/>
            <person name="Schwarz E.M."/>
            <person name="Hu L."/>
            <person name="Young N.D."/>
            <person name="Hall R.S."/>
            <person name="Korhonen P.K."/>
            <person name="Liao S."/>
            <person name="Thamsborg S."/>
            <person name="Xia J."/>
            <person name="Xu P."/>
            <person name="Wang S."/>
            <person name="Scheerlinck J.P."/>
            <person name="Hofmann A."/>
            <person name="Sternberg P.W."/>
            <person name="Wang J."/>
            <person name="Gasser R.B."/>
        </authorList>
    </citation>
    <scope>NUCLEOTIDE SEQUENCE [LARGE SCALE GENOMIC DNA]</scope>
    <source>
        <strain evidence="2">DCEP-RM93F</strain>
        <strain evidence="1">DCEP-RM93M</strain>
    </source>
</reference>
<dbReference type="AlphaFoldDB" id="A0A085M8Q8"/>